<feature type="domain" description="Transposase IS116/IS110/IS902 C-terminal" evidence="1">
    <location>
        <begin position="3"/>
        <end position="65"/>
    </location>
</feature>
<dbReference type="RefSeq" id="WP_352066260.1">
    <property type="nucleotide sequence ID" value="NZ_JBEPAZ010000113.1"/>
</dbReference>
<sequence>MGGDRARFTNAGALKAYAGSAPVTRGSSKSCTVMARRVKNQRLAAVGYVWAFASLTASPGARTHYDRCKEAGGRHLAA</sequence>
<dbReference type="Proteomes" id="UP001470023">
    <property type="component" value="Unassembled WGS sequence"/>
</dbReference>
<proteinExistence type="predicted"/>
<protein>
    <submittedName>
        <fullName evidence="2">Transposase</fullName>
    </submittedName>
</protein>
<accession>A0ABV1UL13</accession>
<dbReference type="Pfam" id="PF02371">
    <property type="entry name" value="Transposase_20"/>
    <property type="match status" value="1"/>
</dbReference>
<evidence type="ECO:0000313" key="3">
    <source>
        <dbReference type="Proteomes" id="UP001470023"/>
    </source>
</evidence>
<reference evidence="2 3" key="1">
    <citation type="submission" date="2024-06" db="EMBL/GenBank/DDBJ databases">
        <title>The Natural Products Discovery Center: Release of the First 8490 Sequenced Strains for Exploring Actinobacteria Biosynthetic Diversity.</title>
        <authorList>
            <person name="Kalkreuter E."/>
            <person name="Kautsar S.A."/>
            <person name="Yang D."/>
            <person name="Bader C.D."/>
            <person name="Teijaro C.N."/>
            <person name="Fluegel L."/>
            <person name="Davis C.M."/>
            <person name="Simpson J.R."/>
            <person name="Lauterbach L."/>
            <person name="Steele A.D."/>
            <person name="Gui C."/>
            <person name="Meng S."/>
            <person name="Li G."/>
            <person name="Viehrig K."/>
            <person name="Ye F."/>
            <person name="Su P."/>
            <person name="Kiefer A.F."/>
            <person name="Nichols A."/>
            <person name="Cepeda A.J."/>
            <person name="Yan W."/>
            <person name="Fan B."/>
            <person name="Jiang Y."/>
            <person name="Adhikari A."/>
            <person name="Zheng C.-J."/>
            <person name="Schuster L."/>
            <person name="Cowan T.M."/>
            <person name="Smanski M.J."/>
            <person name="Chevrette M.G."/>
            <person name="De Carvalho L.P.S."/>
            <person name="Shen B."/>
        </authorList>
    </citation>
    <scope>NUCLEOTIDE SEQUENCE [LARGE SCALE GENOMIC DNA]</scope>
    <source>
        <strain evidence="2 3">NPDC001166</strain>
    </source>
</reference>
<name>A0ABV1UL13_9ACTN</name>
<organism evidence="2 3">
    <name type="scientific">Streptomyces sp. 900105245</name>
    <dbReference type="NCBI Taxonomy" id="3154379"/>
    <lineage>
        <taxon>Bacteria</taxon>
        <taxon>Bacillati</taxon>
        <taxon>Actinomycetota</taxon>
        <taxon>Actinomycetes</taxon>
        <taxon>Kitasatosporales</taxon>
        <taxon>Streptomycetaceae</taxon>
        <taxon>Streptomyces</taxon>
    </lineage>
</organism>
<dbReference type="EMBL" id="JBEPAZ010000113">
    <property type="protein sequence ID" value="MER6434431.1"/>
    <property type="molecule type" value="Genomic_DNA"/>
</dbReference>
<comment type="caution">
    <text evidence="2">The sequence shown here is derived from an EMBL/GenBank/DDBJ whole genome shotgun (WGS) entry which is preliminary data.</text>
</comment>
<dbReference type="InterPro" id="IPR003346">
    <property type="entry name" value="Transposase_20"/>
</dbReference>
<evidence type="ECO:0000313" key="2">
    <source>
        <dbReference type="EMBL" id="MER6434431.1"/>
    </source>
</evidence>
<gene>
    <name evidence="2" type="ORF">ABT272_43425</name>
</gene>
<evidence type="ECO:0000259" key="1">
    <source>
        <dbReference type="Pfam" id="PF02371"/>
    </source>
</evidence>
<keyword evidence="3" id="KW-1185">Reference proteome</keyword>